<gene>
    <name evidence="2" type="ORF">KIPB_014628</name>
</gene>
<sequence length="55" mass="6149">MYLWHSGQWEYIYIGSISFPTPIIQSHPGVILPPSGNSTFPPFNTTEPEEPVSNS</sequence>
<dbReference type="AlphaFoldDB" id="A0A9K3GQX6"/>
<comment type="caution">
    <text evidence="2">The sequence shown here is derived from an EMBL/GenBank/DDBJ whole genome shotgun (WGS) entry which is preliminary data.</text>
</comment>
<keyword evidence="3" id="KW-1185">Reference proteome</keyword>
<protein>
    <submittedName>
        <fullName evidence="2">Uncharacterized protein</fullName>
    </submittedName>
</protein>
<evidence type="ECO:0000256" key="1">
    <source>
        <dbReference type="SAM" id="MobiDB-lite"/>
    </source>
</evidence>
<accession>A0A9K3GQX6</accession>
<reference evidence="2 3" key="1">
    <citation type="journal article" date="2018" name="PLoS ONE">
        <title>The draft genome of Kipferlia bialata reveals reductive genome evolution in fornicate parasites.</title>
        <authorList>
            <person name="Tanifuji G."/>
            <person name="Takabayashi S."/>
            <person name="Kume K."/>
            <person name="Takagi M."/>
            <person name="Nakayama T."/>
            <person name="Kamikawa R."/>
            <person name="Inagaki Y."/>
            <person name="Hashimoto T."/>
        </authorList>
    </citation>
    <scope>NUCLEOTIDE SEQUENCE [LARGE SCALE GENOMIC DNA]</scope>
    <source>
        <strain evidence="2">NY0173</strain>
    </source>
</reference>
<feature type="non-terminal residue" evidence="2">
    <location>
        <position position="1"/>
    </location>
</feature>
<evidence type="ECO:0000313" key="3">
    <source>
        <dbReference type="Proteomes" id="UP000265618"/>
    </source>
</evidence>
<dbReference type="Proteomes" id="UP000265618">
    <property type="component" value="Unassembled WGS sequence"/>
</dbReference>
<feature type="region of interest" description="Disordered" evidence="1">
    <location>
        <begin position="35"/>
        <end position="55"/>
    </location>
</feature>
<proteinExistence type="predicted"/>
<organism evidence="2 3">
    <name type="scientific">Kipferlia bialata</name>
    <dbReference type="NCBI Taxonomy" id="797122"/>
    <lineage>
        <taxon>Eukaryota</taxon>
        <taxon>Metamonada</taxon>
        <taxon>Carpediemonas-like organisms</taxon>
        <taxon>Kipferlia</taxon>
    </lineage>
</organism>
<dbReference type="EMBL" id="BDIP01007638">
    <property type="protein sequence ID" value="GIQ91395.1"/>
    <property type="molecule type" value="Genomic_DNA"/>
</dbReference>
<name>A0A9K3GQX6_9EUKA</name>
<evidence type="ECO:0000313" key="2">
    <source>
        <dbReference type="EMBL" id="GIQ91395.1"/>
    </source>
</evidence>